<dbReference type="InterPro" id="IPR013762">
    <property type="entry name" value="Integrase-like_cat_sf"/>
</dbReference>
<name>A0A7Y9WPC3_9BURK</name>
<evidence type="ECO:0000313" key="8">
    <source>
        <dbReference type="Proteomes" id="UP000540929"/>
    </source>
</evidence>
<organism evidence="7 8">
    <name type="scientific">Paraburkholderia bryophila</name>
    <dbReference type="NCBI Taxonomy" id="420952"/>
    <lineage>
        <taxon>Bacteria</taxon>
        <taxon>Pseudomonadati</taxon>
        <taxon>Pseudomonadota</taxon>
        <taxon>Betaproteobacteria</taxon>
        <taxon>Burkholderiales</taxon>
        <taxon>Burkholderiaceae</taxon>
        <taxon>Paraburkholderia</taxon>
    </lineage>
</organism>
<dbReference type="InterPro" id="IPR010998">
    <property type="entry name" value="Integrase_recombinase_N"/>
</dbReference>
<dbReference type="SUPFAM" id="SSF56349">
    <property type="entry name" value="DNA breaking-rejoining enzymes"/>
    <property type="match status" value="1"/>
</dbReference>
<proteinExistence type="inferred from homology"/>
<dbReference type="Gene3D" id="1.10.443.10">
    <property type="entry name" value="Intergrase catalytic core"/>
    <property type="match status" value="1"/>
</dbReference>
<dbReference type="InterPro" id="IPR011010">
    <property type="entry name" value="DNA_brk_join_enz"/>
</dbReference>
<comment type="similarity">
    <text evidence="1">Belongs to the 'phage' integrase family.</text>
</comment>
<comment type="caution">
    <text evidence="7">The sequence shown here is derived from an EMBL/GenBank/DDBJ whole genome shotgun (WGS) entry which is preliminary data.</text>
</comment>
<evidence type="ECO:0000256" key="3">
    <source>
        <dbReference type="ARBA" id="ARBA00023125"/>
    </source>
</evidence>
<dbReference type="Proteomes" id="UP000540929">
    <property type="component" value="Unassembled WGS sequence"/>
</dbReference>
<dbReference type="InterPro" id="IPR038488">
    <property type="entry name" value="Integrase_DNA-bd_sf"/>
</dbReference>
<protein>
    <submittedName>
        <fullName evidence="7">Integrase</fullName>
    </submittedName>
</protein>
<evidence type="ECO:0000256" key="2">
    <source>
        <dbReference type="ARBA" id="ARBA00022908"/>
    </source>
</evidence>
<dbReference type="GO" id="GO:0015074">
    <property type="term" value="P:DNA integration"/>
    <property type="evidence" value="ECO:0007669"/>
    <property type="project" value="UniProtKB-KW"/>
</dbReference>
<evidence type="ECO:0000313" key="7">
    <source>
        <dbReference type="EMBL" id="NYH24655.1"/>
    </source>
</evidence>
<reference evidence="7 8" key="1">
    <citation type="submission" date="2020-07" db="EMBL/GenBank/DDBJ databases">
        <title>Exploring microbial biodiversity for novel pathways involved in the catabolism of aromatic compounds derived from lignin.</title>
        <authorList>
            <person name="Elkins J."/>
        </authorList>
    </citation>
    <scope>NUCLEOTIDE SEQUENCE [LARGE SCALE GENOMIC DNA]</scope>
    <source>
        <strain evidence="7 8">H2C3C</strain>
    </source>
</reference>
<dbReference type="Gene3D" id="1.10.150.130">
    <property type="match status" value="1"/>
</dbReference>
<dbReference type="Gene3D" id="3.30.160.390">
    <property type="entry name" value="Integrase, DNA-binding domain"/>
    <property type="match status" value="1"/>
</dbReference>
<dbReference type="GO" id="GO:0003677">
    <property type="term" value="F:DNA binding"/>
    <property type="evidence" value="ECO:0007669"/>
    <property type="project" value="UniProtKB-KW"/>
</dbReference>
<evidence type="ECO:0000256" key="1">
    <source>
        <dbReference type="ARBA" id="ARBA00008857"/>
    </source>
</evidence>
<feature type="domain" description="Integrase DNA-binding" evidence="6">
    <location>
        <begin position="18"/>
        <end position="87"/>
    </location>
</feature>
<dbReference type="EMBL" id="JACCAS010000001">
    <property type="protein sequence ID" value="NYH24655.1"/>
    <property type="molecule type" value="Genomic_DNA"/>
</dbReference>
<dbReference type="RefSeq" id="WP_179744726.1">
    <property type="nucleotide sequence ID" value="NZ_JACCAS010000001.1"/>
</dbReference>
<accession>A0A7Y9WPC3</accession>
<dbReference type="PANTHER" id="PTHR30629:SF2">
    <property type="entry name" value="PROPHAGE INTEGRASE INTS-RELATED"/>
    <property type="match status" value="1"/>
</dbReference>
<keyword evidence="2" id="KW-0229">DNA integration</keyword>
<dbReference type="InterPro" id="IPR050808">
    <property type="entry name" value="Phage_Integrase"/>
</dbReference>
<evidence type="ECO:0000256" key="5">
    <source>
        <dbReference type="SAM" id="MobiDB-lite"/>
    </source>
</evidence>
<evidence type="ECO:0000259" key="6">
    <source>
        <dbReference type="Pfam" id="PF13356"/>
    </source>
</evidence>
<keyword evidence="8" id="KW-1185">Reference proteome</keyword>
<sequence>MKFDAHTAKSLAPGEHLNVEGCPGLRLVVTSSRRSWSFRYRSPIDGLMRQVKIGEWPAMPVAAAAGAWSKLRDAVANGEDPSKKRSEARAAAPKVARAPQGAQTVRAVCDAYLTGHVDAHRKAKGAAEVRRMFLKMIPATFSAKDAATLTRGDAFGLIESHASIPTQAGNLKRELAAAWDHALDAGRLPDATPNHWRSIMRGKLRSTGKTIAGEKIGVVKRVLSAAELGELIVWLPNFSRLVEDALTLYLWTGCRGAEIMAMMGSEVADTPDGLVWTIPKHKTKNARHANAMDQRVPLIGRAALIVRRRIAAHGKGYLFPSDKGPGHTQQKVVSESVYFRQPYCKIRENWERTRLTVTHWGPHDLRRSSRTLLAALGCPHDVGESIIGHMLPGVAGVYNLYKFDPEKMEWLTRLDAELERLAAAHVKAASAKQG</sequence>
<dbReference type="GO" id="GO:0006310">
    <property type="term" value="P:DNA recombination"/>
    <property type="evidence" value="ECO:0007669"/>
    <property type="project" value="UniProtKB-KW"/>
</dbReference>
<keyword evidence="3" id="KW-0238">DNA-binding</keyword>
<dbReference type="Pfam" id="PF13356">
    <property type="entry name" value="Arm-DNA-bind_3"/>
    <property type="match status" value="1"/>
</dbReference>
<evidence type="ECO:0000256" key="4">
    <source>
        <dbReference type="ARBA" id="ARBA00023172"/>
    </source>
</evidence>
<dbReference type="InterPro" id="IPR025166">
    <property type="entry name" value="Integrase_DNA_bind_dom"/>
</dbReference>
<gene>
    <name evidence="7" type="ORF">GGD40_004134</name>
</gene>
<feature type="region of interest" description="Disordered" evidence="5">
    <location>
        <begin position="75"/>
        <end position="97"/>
    </location>
</feature>
<dbReference type="PANTHER" id="PTHR30629">
    <property type="entry name" value="PROPHAGE INTEGRASE"/>
    <property type="match status" value="1"/>
</dbReference>
<keyword evidence="4" id="KW-0233">DNA recombination</keyword>
<dbReference type="AlphaFoldDB" id="A0A7Y9WPC3"/>